<dbReference type="AlphaFoldDB" id="A0A0U3KIP6"/>
<dbReference type="InterPro" id="IPR033714">
    <property type="entry name" value="tRNA_bind_bactPheRS"/>
</dbReference>
<evidence type="ECO:0000256" key="14">
    <source>
        <dbReference type="ARBA" id="ARBA00049255"/>
    </source>
</evidence>
<sequence length="837" mass="88678">MRVPVEWLRSVVELPAEATTEEIADRLTMYDLKLEEIVGGGITGPLTVGRVLAVQPEEQKNGKTINWCRVDVGPQRNEPSVPDAPGDDVPSRGIVCGAHNFGVGDLVVVSLPGTHLPELGFEIGSRKTYGHVSDGMICSTRELGLPDDETSAAGILVLEPGSATPGDDAVTVLGLGDQTLDLEVNPDRAYALSLRGVGRDAALAFDVPFTDPADRPVPSADTPAYPVRVEDPDGCPVFTALVVSGVDPTAPTPAWMARRITDAGMRSISLTVDVSNYVMLELGQPNHCYDRDRLQGDVVVRRAREGERLTTLDDVDRALTPDDLVIADDSGPIGLAGVMGGASTEISDTSTSVVVEAAYWDPVTIFRAVKRHRLPSEAAKRYERGVDPELALVGAARVAELLVELGGGTLEPGATVVGEAPARAAVRVPVDLPARISGVPIAPEQAQRTFERNGCTVERDGDVFVVTPPSWRFDLNDPYDFVEEALRTAGYDQVPSVLPTPTGGRGLTRHQELRRRVGHVLAGAGLVEVTTLPFAGPADLDRLGIDADDVRRRQVLLANPLSTEEPGLTTTLLVGLLRAASLNVGRGHESVQVSEVGRVFLAREGAPEAPIYGTDRRPTPEELAALDAALPHQPFHAGWVLVGERERSGWDGAGRPVAWSDAVAVARRLADVLHVELTVEQAATAPFHQGRCAALVLDGTVVGHAGELHPTVLKEHGLPPRSVAGELDLDALLAASPAIGPRPDFSTYPVAKEDLAFLVDTSVTAESLRAALASAHAAVESVRLFDVYTGAPVPDGQKSLAFAVRLRAPDRTLKDTEIAEARAALVAAGEALGGVLR</sequence>
<dbReference type="Pfam" id="PF03147">
    <property type="entry name" value="FDX-ACB"/>
    <property type="match status" value="1"/>
</dbReference>
<evidence type="ECO:0000256" key="16">
    <source>
        <dbReference type="PROSITE-ProRule" id="PRU00209"/>
    </source>
</evidence>
<keyword evidence="21" id="KW-1185">Reference proteome</keyword>
<feature type="binding site" evidence="15">
    <location>
        <position position="474"/>
    </location>
    <ligand>
        <name>Mg(2+)</name>
        <dbReference type="ChEBI" id="CHEBI:18420"/>
        <note>shared with alpha subunit</note>
    </ligand>
</feature>
<dbReference type="SUPFAM" id="SSF56037">
    <property type="entry name" value="PheT/TilS domain"/>
    <property type="match status" value="1"/>
</dbReference>
<dbReference type="Pfam" id="PF03484">
    <property type="entry name" value="B5"/>
    <property type="match status" value="1"/>
</dbReference>
<dbReference type="PANTHER" id="PTHR10947">
    <property type="entry name" value="PHENYLALANYL-TRNA SYNTHETASE BETA CHAIN AND LEUCINE-RICH REPEAT-CONTAINING PROTEIN 47"/>
    <property type="match status" value="1"/>
</dbReference>
<dbReference type="InterPro" id="IPR045060">
    <property type="entry name" value="Phe-tRNA-ligase_IIc_bsu"/>
</dbReference>
<dbReference type="InterPro" id="IPR005147">
    <property type="entry name" value="tRNA_synthase_B5-dom"/>
</dbReference>
<dbReference type="Gene3D" id="3.30.56.10">
    <property type="match status" value="2"/>
</dbReference>
<dbReference type="Gene3D" id="3.30.930.10">
    <property type="entry name" value="Bira Bifunctional Protein, Domain 2"/>
    <property type="match status" value="1"/>
</dbReference>
<dbReference type="SUPFAM" id="SSF54991">
    <property type="entry name" value="Anticodon-binding domain of PheRS"/>
    <property type="match status" value="1"/>
</dbReference>
<dbReference type="NCBIfam" id="TIGR00472">
    <property type="entry name" value="pheT_bact"/>
    <property type="match status" value="1"/>
</dbReference>
<keyword evidence="4 15" id="KW-0963">Cytoplasm</keyword>
<gene>
    <name evidence="15" type="primary">pheT</name>
    <name evidence="20" type="ORF">AERYTH_08460</name>
</gene>
<evidence type="ECO:0000256" key="12">
    <source>
        <dbReference type="ARBA" id="ARBA00022917"/>
    </source>
</evidence>
<dbReference type="Pfam" id="PF03483">
    <property type="entry name" value="B3_4"/>
    <property type="match status" value="1"/>
</dbReference>
<dbReference type="Gene3D" id="3.30.70.380">
    <property type="entry name" value="Ferrodoxin-fold anticodon-binding domain"/>
    <property type="match status" value="1"/>
</dbReference>
<feature type="binding site" evidence="15">
    <location>
        <position position="483"/>
    </location>
    <ligand>
        <name>Mg(2+)</name>
        <dbReference type="ChEBI" id="CHEBI:18420"/>
        <note>shared with alpha subunit</note>
    </ligand>
</feature>
<evidence type="ECO:0000256" key="11">
    <source>
        <dbReference type="ARBA" id="ARBA00022884"/>
    </source>
</evidence>
<dbReference type="GO" id="GO:0004826">
    <property type="term" value="F:phenylalanine-tRNA ligase activity"/>
    <property type="evidence" value="ECO:0007669"/>
    <property type="project" value="UniProtKB-UniRule"/>
</dbReference>
<dbReference type="InterPro" id="IPR041616">
    <property type="entry name" value="PheRS_beta_core"/>
</dbReference>
<dbReference type="PANTHER" id="PTHR10947:SF0">
    <property type="entry name" value="PHENYLALANINE--TRNA LIGASE BETA SUBUNIT"/>
    <property type="match status" value="1"/>
</dbReference>
<dbReference type="SUPFAM" id="SSF46955">
    <property type="entry name" value="Putative DNA-binding domain"/>
    <property type="match status" value="1"/>
</dbReference>
<proteinExistence type="inferred from homology"/>
<dbReference type="PATRIC" id="fig|2041.4.peg.1773"/>
<comment type="cofactor">
    <cofactor evidence="15">
        <name>Mg(2+)</name>
        <dbReference type="ChEBI" id="CHEBI:18420"/>
    </cofactor>
    <text evidence="15">Binds 2 magnesium ions per tetramer.</text>
</comment>
<keyword evidence="7 15" id="KW-0479">Metal-binding</keyword>
<dbReference type="InterPro" id="IPR005121">
    <property type="entry name" value="Fdx_antiC-bd"/>
</dbReference>
<dbReference type="Proteomes" id="UP000067689">
    <property type="component" value="Chromosome"/>
</dbReference>
<dbReference type="Gene3D" id="3.50.40.10">
    <property type="entry name" value="Phenylalanyl-trna Synthetase, Chain B, domain 3"/>
    <property type="match status" value="1"/>
</dbReference>
<keyword evidence="5 16" id="KW-0820">tRNA-binding</keyword>
<dbReference type="GO" id="GO:0005524">
    <property type="term" value="F:ATP binding"/>
    <property type="evidence" value="ECO:0007669"/>
    <property type="project" value="UniProtKB-UniRule"/>
</dbReference>
<keyword evidence="9 15" id="KW-0067">ATP-binding</keyword>
<evidence type="ECO:0000256" key="9">
    <source>
        <dbReference type="ARBA" id="ARBA00022840"/>
    </source>
</evidence>
<feature type="binding site" evidence="15">
    <location>
        <position position="480"/>
    </location>
    <ligand>
        <name>Mg(2+)</name>
        <dbReference type="ChEBI" id="CHEBI:18420"/>
        <note>shared with alpha subunit</note>
    </ligand>
</feature>
<dbReference type="InterPro" id="IPR002547">
    <property type="entry name" value="tRNA-bd_dom"/>
</dbReference>
<evidence type="ECO:0000256" key="2">
    <source>
        <dbReference type="ARBA" id="ARBA00008653"/>
    </source>
</evidence>
<keyword evidence="8 15" id="KW-0547">Nucleotide-binding</keyword>
<dbReference type="PROSITE" id="PS51483">
    <property type="entry name" value="B5"/>
    <property type="match status" value="1"/>
</dbReference>
<dbReference type="SMART" id="SM00896">
    <property type="entry name" value="FDX-ACB"/>
    <property type="match status" value="1"/>
</dbReference>
<accession>A0A0U3KIP6</accession>
<feature type="binding site" evidence="15">
    <location>
        <position position="484"/>
    </location>
    <ligand>
        <name>Mg(2+)</name>
        <dbReference type="ChEBI" id="CHEBI:18420"/>
        <note>shared with alpha subunit</note>
    </ligand>
</feature>
<dbReference type="GO" id="GO:0009328">
    <property type="term" value="C:phenylalanine-tRNA ligase complex"/>
    <property type="evidence" value="ECO:0007669"/>
    <property type="project" value="TreeGrafter"/>
</dbReference>
<dbReference type="HAMAP" id="MF_00283">
    <property type="entry name" value="Phe_tRNA_synth_beta1"/>
    <property type="match status" value="1"/>
</dbReference>
<feature type="domain" description="FDX-ACB" evidence="18">
    <location>
        <begin position="746"/>
        <end position="837"/>
    </location>
</feature>
<dbReference type="Gene3D" id="2.40.50.140">
    <property type="entry name" value="Nucleic acid-binding proteins"/>
    <property type="match status" value="1"/>
</dbReference>
<keyword evidence="6 15" id="KW-0436">Ligase</keyword>
<keyword evidence="11 16" id="KW-0694">RNA-binding</keyword>
<evidence type="ECO:0000259" key="18">
    <source>
        <dbReference type="PROSITE" id="PS51447"/>
    </source>
</evidence>
<evidence type="ECO:0000256" key="6">
    <source>
        <dbReference type="ARBA" id="ARBA00022598"/>
    </source>
</evidence>
<dbReference type="SUPFAM" id="SSF55681">
    <property type="entry name" value="Class II aaRS and biotin synthetases"/>
    <property type="match status" value="1"/>
</dbReference>
<dbReference type="GO" id="GO:0006432">
    <property type="term" value="P:phenylalanyl-tRNA aminoacylation"/>
    <property type="evidence" value="ECO:0007669"/>
    <property type="project" value="UniProtKB-UniRule"/>
</dbReference>
<evidence type="ECO:0000256" key="5">
    <source>
        <dbReference type="ARBA" id="ARBA00022555"/>
    </source>
</evidence>
<evidence type="ECO:0000313" key="21">
    <source>
        <dbReference type="Proteomes" id="UP000067689"/>
    </source>
</evidence>
<organism evidence="20 21">
    <name type="scientific">Aeromicrobium erythreum</name>
    <dbReference type="NCBI Taxonomy" id="2041"/>
    <lineage>
        <taxon>Bacteria</taxon>
        <taxon>Bacillati</taxon>
        <taxon>Actinomycetota</taxon>
        <taxon>Actinomycetes</taxon>
        <taxon>Propionibacteriales</taxon>
        <taxon>Nocardioidaceae</taxon>
        <taxon>Aeromicrobium</taxon>
    </lineage>
</organism>
<dbReference type="FunFam" id="3.50.40.10:FF:000001">
    <property type="entry name" value="Phenylalanine--tRNA ligase beta subunit"/>
    <property type="match status" value="1"/>
</dbReference>
<dbReference type="InterPro" id="IPR005146">
    <property type="entry name" value="B3/B4_tRNA-bd"/>
</dbReference>
<dbReference type="InterPro" id="IPR004532">
    <property type="entry name" value="Phe-tRNA-ligase_IIc_bsu_bact"/>
</dbReference>
<keyword evidence="12 15" id="KW-0648">Protein biosynthesis</keyword>
<comment type="similarity">
    <text evidence="2 15">Belongs to the phenylalanyl-tRNA synthetase beta subunit family. Type 1 subfamily.</text>
</comment>
<dbReference type="EC" id="6.1.1.20" evidence="15"/>
<comment type="subcellular location">
    <subcellularLocation>
        <location evidence="1 15">Cytoplasm</location>
    </subcellularLocation>
</comment>
<evidence type="ECO:0000313" key="20">
    <source>
        <dbReference type="EMBL" id="ALX04723.1"/>
    </source>
</evidence>
<evidence type="ECO:0000256" key="15">
    <source>
        <dbReference type="HAMAP-Rule" id="MF_00283"/>
    </source>
</evidence>
<evidence type="ECO:0000256" key="10">
    <source>
        <dbReference type="ARBA" id="ARBA00022842"/>
    </source>
</evidence>
<dbReference type="GO" id="GO:0000049">
    <property type="term" value="F:tRNA binding"/>
    <property type="evidence" value="ECO:0007669"/>
    <property type="project" value="UniProtKB-UniRule"/>
</dbReference>
<keyword evidence="10 15" id="KW-0460">Magnesium</keyword>
<evidence type="ECO:0000259" key="19">
    <source>
        <dbReference type="PROSITE" id="PS51483"/>
    </source>
</evidence>
<name>A0A0U3KIP6_9ACTN</name>
<dbReference type="CDD" id="cd02796">
    <property type="entry name" value="tRNA_bind_bactPheRS"/>
    <property type="match status" value="1"/>
</dbReference>
<dbReference type="Pfam" id="PF17759">
    <property type="entry name" value="tRNA_synthFbeta"/>
    <property type="match status" value="1"/>
</dbReference>
<keyword evidence="13 15" id="KW-0030">Aminoacyl-tRNA synthetase</keyword>
<evidence type="ECO:0000256" key="8">
    <source>
        <dbReference type="ARBA" id="ARBA00022741"/>
    </source>
</evidence>
<protein>
    <recommendedName>
        <fullName evidence="15">Phenylalanine--tRNA ligase beta subunit</fullName>
        <ecNumber evidence="15">6.1.1.20</ecNumber>
    </recommendedName>
    <alternativeName>
        <fullName evidence="15">Phenylalanyl-tRNA synthetase beta subunit</fullName>
        <shortName evidence="15">PheRS</shortName>
    </alternativeName>
</protein>
<feature type="domain" description="B5" evidence="19">
    <location>
        <begin position="421"/>
        <end position="496"/>
    </location>
</feature>
<dbReference type="KEGG" id="aer:AERYTH_08460"/>
<dbReference type="EMBL" id="CP011502">
    <property type="protein sequence ID" value="ALX04723.1"/>
    <property type="molecule type" value="Genomic_DNA"/>
</dbReference>
<evidence type="ECO:0000256" key="4">
    <source>
        <dbReference type="ARBA" id="ARBA00022490"/>
    </source>
</evidence>
<dbReference type="InterPro" id="IPR009061">
    <property type="entry name" value="DNA-bd_dom_put_sf"/>
</dbReference>
<dbReference type="STRING" id="2041.AERYTH_08460"/>
<reference evidence="20 21" key="1">
    <citation type="journal article" date="1991" name="Int. J. Syst. Bacteriol.">
        <title>Description of the erythromycin-producing bacterium Arthrobacter sp. strain NRRL B-3381 as Aeromicrobium erythreum gen. nov., sp. nov.</title>
        <authorList>
            <person name="Miller E.S."/>
            <person name="Woese C.R."/>
            <person name="Brenner S."/>
        </authorList>
    </citation>
    <scope>NUCLEOTIDE SEQUENCE [LARGE SCALE GENOMIC DNA]</scope>
    <source>
        <strain evidence="20 21">AR18</strain>
    </source>
</reference>
<dbReference type="RefSeq" id="WP_067857202.1">
    <property type="nucleotide sequence ID" value="NZ_CP011502.1"/>
</dbReference>
<dbReference type="FunFam" id="3.30.930.10:FF:000130">
    <property type="entry name" value="Phenylalanine--tRNA ligase beta subunit"/>
    <property type="match status" value="1"/>
</dbReference>
<dbReference type="InterPro" id="IPR045864">
    <property type="entry name" value="aa-tRNA-synth_II/BPL/LPL"/>
</dbReference>
<dbReference type="InterPro" id="IPR036690">
    <property type="entry name" value="Fdx_antiC-bd_sf"/>
</dbReference>
<dbReference type="InterPro" id="IPR012340">
    <property type="entry name" value="NA-bd_OB-fold"/>
</dbReference>
<dbReference type="SMART" id="SM00873">
    <property type="entry name" value="B3_4"/>
    <property type="match status" value="1"/>
</dbReference>
<evidence type="ECO:0000256" key="13">
    <source>
        <dbReference type="ARBA" id="ARBA00023146"/>
    </source>
</evidence>
<dbReference type="CDD" id="cd00769">
    <property type="entry name" value="PheRS_beta_core"/>
    <property type="match status" value="1"/>
</dbReference>
<feature type="domain" description="TRNA-binding" evidence="17">
    <location>
        <begin position="40"/>
        <end position="170"/>
    </location>
</feature>
<dbReference type="OrthoDB" id="9805455at2"/>
<comment type="subunit">
    <text evidence="3 15">Tetramer of two alpha and two beta subunits.</text>
</comment>
<evidence type="ECO:0000256" key="7">
    <source>
        <dbReference type="ARBA" id="ARBA00022723"/>
    </source>
</evidence>
<evidence type="ECO:0000256" key="3">
    <source>
        <dbReference type="ARBA" id="ARBA00011209"/>
    </source>
</evidence>
<comment type="catalytic activity">
    <reaction evidence="14 15">
        <text>tRNA(Phe) + L-phenylalanine + ATP = L-phenylalanyl-tRNA(Phe) + AMP + diphosphate + H(+)</text>
        <dbReference type="Rhea" id="RHEA:19413"/>
        <dbReference type="Rhea" id="RHEA-COMP:9668"/>
        <dbReference type="Rhea" id="RHEA-COMP:9699"/>
        <dbReference type="ChEBI" id="CHEBI:15378"/>
        <dbReference type="ChEBI" id="CHEBI:30616"/>
        <dbReference type="ChEBI" id="CHEBI:33019"/>
        <dbReference type="ChEBI" id="CHEBI:58095"/>
        <dbReference type="ChEBI" id="CHEBI:78442"/>
        <dbReference type="ChEBI" id="CHEBI:78531"/>
        <dbReference type="ChEBI" id="CHEBI:456215"/>
        <dbReference type="EC" id="6.1.1.20"/>
    </reaction>
</comment>
<evidence type="ECO:0000259" key="17">
    <source>
        <dbReference type="PROSITE" id="PS50886"/>
    </source>
</evidence>
<dbReference type="SMART" id="SM00874">
    <property type="entry name" value="B5"/>
    <property type="match status" value="1"/>
</dbReference>
<evidence type="ECO:0000256" key="1">
    <source>
        <dbReference type="ARBA" id="ARBA00004496"/>
    </source>
</evidence>
<dbReference type="GO" id="GO:0000287">
    <property type="term" value="F:magnesium ion binding"/>
    <property type="evidence" value="ECO:0007669"/>
    <property type="project" value="UniProtKB-UniRule"/>
</dbReference>
<dbReference type="PROSITE" id="PS51447">
    <property type="entry name" value="FDX_ACB"/>
    <property type="match status" value="1"/>
</dbReference>
<dbReference type="SUPFAM" id="SSF50249">
    <property type="entry name" value="Nucleic acid-binding proteins"/>
    <property type="match status" value="1"/>
</dbReference>
<dbReference type="InterPro" id="IPR020825">
    <property type="entry name" value="Phe-tRNA_synthase-like_B3/B4"/>
</dbReference>
<dbReference type="PROSITE" id="PS50886">
    <property type="entry name" value="TRBD"/>
    <property type="match status" value="1"/>
</dbReference>